<gene>
    <name evidence="5" type="ORF">PPRIM_AZ9-3.1.T0050239</name>
</gene>
<protein>
    <recommendedName>
        <fullName evidence="4">NADP-dependent oxidoreductase domain-containing protein</fullName>
    </recommendedName>
</protein>
<dbReference type="InterPro" id="IPR018170">
    <property type="entry name" value="Aldo/ket_reductase_CS"/>
</dbReference>
<dbReference type="CDD" id="cd19071">
    <property type="entry name" value="AKR_AKR1-5-like"/>
    <property type="match status" value="1"/>
</dbReference>
<dbReference type="PANTHER" id="PTHR43827">
    <property type="entry name" value="2,5-DIKETO-D-GLUCONIC ACID REDUCTASE"/>
    <property type="match status" value="1"/>
</dbReference>
<evidence type="ECO:0000256" key="3">
    <source>
        <dbReference type="ARBA" id="ARBA00023002"/>
    </source>
</evidence>
<proteinExistence type="inferred from homology"/>
<comment type="caution">
    <text evidence="5">The sequence shown here is derived from an EMBL/GenBank/DDBJ whole genome shotgun (WGS) entry which is preliminary data.</text>
</comment>
<dbReference type="AlphaFoldDB" id="A0A8S1JTK5"/>
<organism evidence="5 6">
    <name type="scientific">Paramecium primaurelia</name>
    <dbReference type="NCBI Taxonomy" id="5886"/>
    <lineage>
        <taxon>Eukaryota</taxon>
        <taxon>Sar</taxon>
        <taxon>Alveolata</taxon>
        <taxon>Ciliophora</taxon>
        <taxon>Intramacronucleata</taxon>
        <taxon>Oligohymenophorea</taxon>
        <taxon>Peniculida</taxon>
        <taxon>Parameciidae</taxon>
        <taxon>Paramecium</taxon>
    </lineage>
</organism>
<dbReference type="PROSITE" id="PS00062">
    <property type="entry name" value="ALDOKETO_REDUCTASE_2"/>
    <property type="match status" value="1"/>
</dbReference>
<dbReference type="Pfam" id="PF00248">
    <property type="entry name" value="Aldo_ket_red"/>
    <property type="match status" value="1"/>
</dbReference>
<sequence>MQKIIVPFLTLNNGNKIPQIGYGTYQCSGKELVEGIKYALQIGYTHIDSASYYKNGLDIRVPRREDIFITSKIAPYEQGYENTLKTCKKILQDLDTTYLDLLLIHWPGSSGNQPNSPNNATVRLQTYKALEQLFQEGLIKNIGVSNFLKHHLEHLLQNCKIKPVINQIEVHPLCWDQATIEFCQQQNILIEAYSPIARNDPKLIQNQKMINLSKKYNKSVAQISLRWAVQKGFIVLPKSKTPKYIKENFEIFDFQILEDDMKIIDKLNQNYHTCWDPSTVIY</sequence>
<evidence type="ECO:0000256" key="2">
    <source>
        <dbReference type="ARBA" id="ARBA00022857"/>
    </source>
</evidence>
<name>A0A8S1JTK5_PARPR</name>
<dbReference type="EMBL" id="CAJJDM010000002">
    <property type="protein sequence ID" value="CAD8043586.1"/>
    <property type="molecule type" value="Genomic_DNA"/>
</dbReference>
<dbReference type="Proteomes" id="UP000688137">
    <property type="component" value="Unassembled WGS sequence"/>
</dbReference>
<evidence type="ECO:0000259" key="4">
    <source>
        <dbReference type="Pfam" id="PF00248"/>
    </source>
</evidence>
<dbReference type="FunFam" id="3.20.20.100:FF:000015">
    <property type="entry name" value="Oxidoreductase, aldo/keto reductase family"/>
    <property type="match status" value="1"/>
</dbReference>
<feature type="domain" description="NADP-dependent oxidoreductase" evidence="4">
    <location>
        <begin position="20"/>
        <end position="268"/>
    </location>
</feature>
<keyword evidence="3" id="KW-0560">Oxidoreductase</keyword>
<comment type="similarity">
    <text evidence="1">Belongs to the aldo/keto reductase family.</text>
</comment>
<dbReference type="InterPro" id="IPR023210">
    <property type="entry name" value="NADP_OxRdtase_dom"/>
</dbReference>
<accession>A0A8S1JTK5</accession>
<keyword evidence="2" id="KW-0521">NADP</keyword>
<dbReference type="PIRSF" id="PIRSF000097">
    <property type="entry name" value="AKR"/>
    <property type="match status" value="1"/>
</dbReference>
<evidence type="ECO:0000313" key="5">
    <source>
        <dbReference type="EMBL" id="CAD8043586.1"/>
    </source>
</evidence>
<evidence type="ECO:0000256" key="1">
    <source>
        <dbReference type="ARBA" id="ARBA00007905"/>
    </source>
</evidence>
<keyword evidence="6" id="KW-1185">Reference proteome</keyword>
<evidence type="ECO:0000313" key="6">
    <source>
        <dbReference type="Proteomes" id="UP000688137"/>
    </source>
</evidence>
<dbReference type="InterPro" id="IPR020471">
    <property type="entry name" value="AKR"/>
</dbReference>
<dbReference type="OMA" id="TWHHRVQ"/>
<dbReference type="PANTHER" id="PTHR43827:SF3">
    <property type="entry name" value="NADP-DEPENDENT OXIDOREDUCTASE DOMAIN-CONTAINING PROTEIN"/>
    <property type="match status" value="1"/>
</dbReference>
<dbReference type="GO" id="GO:0016491">
    <property type="term" value="F:oxidoreductase activity"/>
    <property type="evidence" value="ECO:0007669"/>
    <property type="project" value="UniProtKB-KW"/>
</dbReference>
<reference evidence="5" key="1">
    <citation type="submission" date="2021-01" db="EMBL/GenBank/DDBJ databases">
        <authorList>
            <consortium name="Genoscope - CEA"/>
            <person name="William W."/>
        </authorList>
    </citation>
    <scope>NUCLEOTIDE SEQUENCE</scope>
</reference>